<evidence type="ECO:0000313" key="6">
    <source>
        <dbReference type="Proteomes" id="UP000731465"/>
    </source>
</evidence>
<reference evidence="5 6" key="1">
    <citation type="submission" date="2021-03" db="EMBL/GenBank/DDBJ databases">
        <title>Succinivibrio sp. nov. isolated from feces of cow.</title>
        <authorList>
            <person name="Choi J.-Y."/>
        </authorList>
    </citation>
    <scope>NUCLEOTIDE SEQUENCE [LARGE SCALE GENOMIC DNA]</scope>
    <source>
        <strain evidence="5 6">AGMB01872</strain>
    </source>
</reference>
<dbReference type="EMBL" id="JAGFNY010000005">
    <property type="protein sequence ID" value="MBW7569830.1"/>
    <property type="molecule type" value="Genomic_DNA"/>
</dbReference>
<evidence type="ECO:0000259" key="3">
    <source>
        <dbReference type="Pfam" id="PF01103"/>
    </source>
</evidence>
<dbReference type="Gene3D" id="2.40.160.50">
    <property type="entry name" value="membrane protein fhac: a member of the omp85/tpsb transporter family"/>
    <property type="match status" value="1"/>
</dbReference>
<dbReference type="InterPro" id="IPR035243">
    <property type="entry name" value="TamA_POTRA_Dom_1"/>
</dbReference>
<dbReference type="Gene3D" id="3.10.20.310">
    <property type="entry name" value="membrane protein fhac"/>
    <property type="match status" value="3"/>
</dbReference>
<dbReference type="RefSeq" id="WP_219936916.1">
    <property type="nucleotide sequence ID" value="NZ_JAGFNY010000005.1"/>
</dbReference>
<evidence type="ECO:0000313" key="5">
    <source>
        <dbReference type="EMBL" id="MBW7569830.1"/>
    </source>
</evidence>
<dbReference type="Pfam" id="PF17243">
    <property type="entry name" value="POTRA_TamA_1"/>
    <property type="match status" value="1"/>
</dbReference>
<sequence>MTKIRYKRILNFTKLCARKNLYMLCLPIFVLCACSSDGKPQKISSLDDPVTFYLTGVDRYDVKTNILLYLNELPVISKQRARLYSREIIEKIQQASHAYGYYHTKVELEYPKKDDEKDLQIKVKVDLGKPLFVRNCDISVIGDGAEYQSFSKIIKSSGIRSYSILDHGKYKKLKEDLKTRALELGLFDAKFSISRIIVYEEQNAADIEILFDTGSRYMFGSLEANDETKELMKPSSPLFKLYEGTNFSSKAVNDYISAMSQTNYYRSIDIRPLAEKKQNNKVPVYIDLQRQTNNLFRVGAGYSTDENFRGILGWDKPLINEKGHSFSSFIRASSVKIDAQAVYKIPRTDPNLDYYYIKLAQTHTDYNDTLSDLSHASIHYVAKKTGSIIRDYYLSAEYEDYKQGIDKDYVVSVMPGILLSKRSSTGGLVPKTGYSISLDTKFSSKIVSDYNFVHSELNIKGVFSLFESRNRILYRFTQGGNFGSDAIKAPASLRFFAGGDQNLRGFSYKSQSNREAGLLSGSRYITSGSVEYNFPIPFENMLGAVFLDSAVYTNDYKEIKPLYGPGIGLRYTTSYGVLKVDVAYGIDNHRKENNLKLHLTFGPEF</sequence>
<evidence type="ECO:0000259" key="4">
    <source>
        <dbReference type="Pfam" id="PF17243"/>
    </source>
</evidence>
<dbReference type="PROSITE" id="PS51257">
    <property type="entry name" value="PROKAR_LIPOPROTEIN"/>
    <property type="match status" value="1"/>
</dbReference>
<evidence type="ECO:0000256" key="1">
    <source>
        <dbReference type="ARBA" id="ARBA00004370"/>
    </source>
</evidence>
<evidence type="ECO:0000256" key="2">
    <source>
        <dbReference type="ARBA" id="ARBA00023136"/>
    </source>
</evidence>
<dbReference type="Pfam" id="PF01103">
    <property type="entry name" value="Omp85"/>
    <property type="match status" value="1"/>
</dbReference>
<comment type="subcellular location">
    <subcellularLocation>
        <location evidence="1">Membrane</location>
    </subcellularLocation>
</comment>
<protein>
    <submittedName>
        <fullName evidence="5">BamA/TamA family outer membrane protein</fullName>
    </submittedName>
</protein>
<keyword evidence="2" id="KW-0472">Membrane</keyword>
<dbReference type="InterPro" id="IPR000184">
    <property type="entry name" value="Bac_surfAg_D15"/>
</dbReference>
<dbReference type="Proteomes" id="UP000731465">
    <property type="component" value="Unassembled WGS sequence"/>
</dbReference>
<proteinExistence type="predicted"/>
<keyword evidence="6" id="KW-1185">Reference proteome</keyword>
<accession>A0ABS7DEV0</accession>
<comment type="caution">
    <text evidence="5">The sequence shown here is derived from an EMBL/GenBank/DDBJ whole genome shotgun (WGS) entry which is preliminary data.</text>
</comment>
<feature type="domain" description="TamA POTRA" evidence="4">
    <location>
        <begin position="54"/>
        <end position="124"/>
    </location>
</feature>
<organism evidence="5 6">
    <name type="scientific">Succinivibrio faecicola</name>
    <dbReference type="NCBI Taxonomy" id="2820300"/>
    <lineage>
        <taxon>Bacteria</taxon>
        <taxon>Pseudomonadati</taxon>
        <taxon>Pseudomonadota</taxon>
        <taxon>Gammaproteobacteria</taxon>
        <taxon>Aeromonadales</taxon>
        <taxon>Succinivibrionaceae</taxon>
        <taxon>Succinivibrio</taxon>
    </lineage>
</organism>
<name>A0ABS7DEV0_9GAMM</name>
<gene>
    <name evidence="5" type="ORF">J5V48_02865</name>
</gene>
<feature type="domain" description="Bacterial surface antigen (D15)" evidence="3">
    <location>
        <begin position="292"/>
        <end position="605"/>
    </location>
</feature>